<dbReference type="EMBL" id="JYDJ01000125">
    <property type="protein sequence ID" value="KRX43196.1"/>
    <property type="molecule type" value="Genomic_DNA"/>
</dbReference>
<proteinExistence type="predicted"/>
<gene>
    <name evidence="1" type="ORF">T05_11148</name>
</gene>
<accession>A0A0V0TVY9</accession>
<comment type="caution">
    <text evidence="1">The sequence shown here is derived from an EMBL/GenBank/DDBJ whole genome shotgun (WGS) entry which is preliminary data.</text>
</comment>
<dbReference type="AlphaFoldDB" id="A0A0V0TVY9"/>
<sequence length="61" mass="7014">MQILLLDEPRWTGWWMSCVDEPMASGIDSPLHSVVRPYPSSKNNNKSLLFNFNLFLKMSNG</sequence>
<evidence type="ECO:0000313" key="1">
    <source>
        <dbReference type="EMBL" id="KRX43196.1"/>
    </source>
</evidence>
<reference evidence="1 2" key="1">
    <citation type="submission" date="2015-01" db="EMBL/GenBank/DDBJ databases">
        <title>Evolution of Trichinella species and genotypes.</title>
        <authorList>
            <person name="Korhonen P.K."/>
            <person name="Edoardo P."/>
            <person name="Giuseppe L.R."/>
            <person name="Gasser R.B."/>
        </authorList>
    </citation>
    <scope>NUCLEOTIDE SEQUENCE [LARGE SCALE GENOMIC DNA]</scope>
    <source>
        <strain evidence="1">ISS417</strain>
    </source>
</reference>
<keyword evidence="2" id="KW-1185">Reference proteome</keyword>
<organism evidence="1 2">
    <name type="scientific">Trichinella murrelli</name>
    <dbReference type="NCBI Taxonomy" id="144512"/>
    <lineage>
        <taxon>Eukaryota</taxon>
        <taxon>Metazoa</taxon>
        <taxon>Ecdysozoa</taxon>
        <taxon>Nematoda</taxon>
        <taxon>Enoplea</taxon>
        <taxon>Dorylaimia</taxon>
        <taxon>Trichinellida</taxon>
        <taxon>Trichinellidae</taxon>
        <taxon>Trichinella</taxon>
    </lineage>
</organism>
<evidence type="ECO:0000313" key="2">
    <source>
        <dbReference type="Proteomes" id="UP000055048"/>
    </source>
</evidence>
<name>A0A0V0TVY9_9BILA</name>
<dbReference type="Proteomes" id="UP000055048">
    <property type="component" value="Unassembled WGS sequence"/>
</dbReference>
<protein>
    <submittedName>
        <fullName evidence="1">Uncharacterized protein</fullName>
    </submittedName>
</protein>